<protein>
    <recommendedName>
        <fullName evidence="1">N-acetyltransferase domain-containing protein</fullName>
    </recommendedName>
</protein>
<name>A0A3N1CQW4_9ACTN</name>
<dbReference type="GO" id="GO:0016747">
    <property type="term" value="F:acyltransferase activity, transferring groups other than amino-acyl groups"/>
    <property type="evidence" value="ECO:0007669"/>
    <property type="project" value="InterPro"/>
</dbReference>
<dbReference type="OrthoDB" id="4536199at2"/>
<proteinExistence type="predicted"/>
<dbReference type="SUPFAM" id="SSF55729">
    <property type="entry name" value="Acyl-CoA N-acyltransferases (Nat)"/>
    <property type="match status" value="1"/>
</dbReference>
<organism evidence="2 3">
    <name type="scientific">Actinocorallia herbida</name>
    <dbReference type="NCBI Taxonomy" id="58109"/>
    <lineage>
        <taxon>Bacteria</taxon>
        <taxon>Bacillati</taxon>
        <taxon>Actinomycetota</taxon>
        <taxon>Actinomycetes</taxon>
        <taxon>Streptosporangiales</taxon>
        <taxon>Thermomonosporaceae</taxon>
        <taxon>Actinocorallia</taxon>
    </lineage>
</organism>
<dbReference type="RefSeq" id="WP_123663056.1">
    <property type="nucleotide sequence ID" value="NZ_RJKE01000001.1"/>
</dbReference>
<dbReference type="Pfam" id="PF00583">
    <property type="entry name" value="Acetyltransf_1"/>
    <property type="match status" value="1"/>
</dbReference>
<gene>
    <name evidence="2" type="ORF">EDD29_1208</name>
</gene>
<reference evidence="2 3" key="1">
    <citation type="submission" date="2018-11" db="EMBL/GenBank/DDBJ databases">
        <title>Sequencing the genomes of 1000 actinobacteria strains.</title>
        <authorList>
            <person name="Klenk H.-P."/>
        </authorList>
    </citation>
    <scope>NUCLEOTIDE SEQUENCE [LARGE SCALE GENOMIC DNA]</scope>
    <source>
        <strain evidence="2 3">DSM 44254</strain>
    </source>
</reference>
<dbReference type="Gene3D" id="3.40.630.30">
    <property type="match status" value="1"/>
</dbReference>
<keyword evidence="3" id="KW-1185">Reference proteome</keyword>
<dbReference type="PROSITE" id="PS51186">
    <property type="entry name" value="GNAT"/>
    <property type="match status" value="1"/>
</dbReference>
<dbReference type="EMBL" id="RJKE01000001">
    <property type="protein sequence ID" value="ROO83701.1"/>
    <property type="molecule type" value="Genomic_DNA"/>
</dbReference>
<feature type="domain" description="N-acetyltransferase" evidence="1">
    <location>
        <begin position="7"/>
        <end position="186"/>
    </location>
</feature>
<dbReference type="InterPro" id="IPR016181">
    <property type="entry name" value="Acyl_CoA_acyltransferase"/>
</dbReference>
<sequence>MSSDFPLEFRRFDVIGARELRETVRLIHDDAYAEAMEIGGEFSSTEAFMTRFDAYVSRSDSRFELVVGYVGGEPVGQTWGWPLGPASLWWDGLLDEVESGFKDEDGTRTFALSEIMVRRAWTGRGIAHTLHDELLRGRTERRATLLVDPANPTDAYAAYLKWGWHKVSRLRPSWPSAPTYDVLMLDLPLRTSRAS</sequence>
<dbReference type="Proteomes" id="UP000272400">
    <property type="component" value="Unassembled WGS sequence"/>
</dbReference>
<evidence type="ECO:0000259" key="1">
    <source>
        <dbReference type="PROSITE" id="PS51186"/>
    </source>
</evidence>
<dbReference type="AlphaFoldDB" id="A0A3N1CQW4"/>
<evidence type="ECO:0000313" key="3">
    <source>
        <dbReference type="Proteomes" id="UP000272400"/>
    </source>
</evidence>
<comment type="caution">
    <text evidence="2">The sequence shown here is derived from an EMBL/GenBank/DDBJ whole genome shotgun (WGS) entry which is preliminary data.</text>
</comment>
<evidence type="ECO:0000313" key="2">
    <source>
        <dbReference type="EMBL" id="ROO83701.1"/>
    </source>
</evidence>
<dbReference type="InterPro" id="IPR000182">
    <property type="entry name" value="GNAT_dom"/>
</dbReference>
<accession>A0A3N1CQW4</accession>